<evidence type="ECO:0000313" key="2">
    <source>
        <dbReference type="Proteomes" id="UP000767446"/>
    </source>
</evidence>
<organism evidence="1 2">
    <name type="scientific">Gomphosphaeria aponina SAG 52.96 = DSM 107014</name>
    <dbReference type="NCBI Taxonomy" id="1521640"/>
    <lineage>
        <taxon>Bacteria</taxon>
        <taxon>Bacillati</taxon>
        <taxon>Cyanobacteriota</taxon>
        <taxon>Cyanophyceae</taxon>
        <taxon>Oscillatoriophycideae</taxon>
        <taxon>Chroococcales</taxon>
        <taxon>Gomphosphaeriaceae</taxon>
        <taxon>Gomphosphaeria</taxon>
    </lineage>
</organism>
<dbReference type="Proteomes" id="UP000767446">
    <property type="component" value="Unassembled WGS sequence"/>
</dbReference>
<sequence>MYRTELIKVRIDAELKANAEAIFEDLGLTTTEAILLFYKQVELNHGMPFPVKILHHDTEEILEEPEVR</sequence>
<evidence type="ECO:0000313" key="1">
    <source>
        <dbReference type="EMBL" id="MBR8829191.1"/>
    </source>
</evidence>
<reference evidence="1" key="1">
    <citation type="submission" date="2021-02" db="EMBL/GenBank/DDBJ databases">
        <title>Metagenome analyses of Stigonema ocellatum DSM 106950, Chlorogloea purpurea SAG 13.99 and Gomphosphaeria aponina DSM 107014.</title>
        <authorList>
            <person name="Marter P."/>
            <person name="Huang S."/>
        </authorList>
    </citation>
    <scope>NUCLEOTIDE SEQUENCE</scope>
    <source>
        <strain evidence="1">JP213</strain>
    </source>
</reference>
<dbReference type="EMBL" id="JADQBC010000115">
    <property type="protein sequence ID" value="MBR8829191.1"/>
    <property type="molecule type" value="Genomic_DNA"/>
</dbReference>
<dbReference type="InterPro" id="IPR013321">
    <property type="entry name" value="Arc_rbn_hlx_hlx"/>
</dbReference>
<dbReference type="Gene3D" id="1.10.1220.10">
    <property type="entry name" value="Met repressor-like"/>
    <property type="match status" value="1"/>
</dbReference>
<name>A0A941GXN7_9CHRO</name>
<dbReference type="NCBIfam" id="TIGR02384">
    <property type="entry name" value="RelB_DinJ"/>
    <property type="match status" value="1"/>
</dbReference>
<protein>
    <submittedName>
        <fullName evidence="1">Type II toxin-antitoxin system RelB/DinJ family antitoxin</fullName>
    </submittedName>
</protein>
<comment type="caution">
    <text evidence="1">The sequence shown here is derived from an EMBL/GenBank/DDBJ whole genome shotgun (WGS) entry which is preliminary data.</text>
</comment>
<gene>
    <name evidence="1" type="ORF">DSM107014_15055</name>
</gene>
<dbReference type="InterPro" id="IPR007337">
    <property type="entry name" value="RelB/DinJ"/>
</dbReference>
<dbReference type="AlphaFoldDB" id="A0A941GXN7"/>
<proteinExistence type="predicted"/>
<dbReference type="Pfam" id="PF04221">
    <property type="entry name" value="RelB"/>
    <property type="match status" value="1"/>
</dbReference>
<accession>A0A941GXN7</accession>
<dbReference type="GO" id="GO:0006355">
    <property type="term" value="P:regulation of DNA-templated transcription"/>
    <property type="evidence" value="ECO:0007669"/>
    <property type="project" value="InterPro"/>
</dbReference>